<dbReference type="EMBL" id="BDUD01000002">
    <property type="protein sequence ID" value="GBG23005.1"/>
    <property type="molecule type" value="Genomic_DNA"/>
</dbReference>
<dbReference type="SUPFAM" id="SSF52047">
    <property type="entry name" value="RNI-like"/>
    <property type="match status" value="1"/>
</dbReference>
<protein>
    <submittedName>
        <fullName evidence="1">Leucine rich repeat variant</fullName>
    </submittedName>
</protein>
<sequence length="415" mass="47157">MNNNLNQPGEFDAVLGGEQQNEKYSVVLGGIEGVKNRLNSQDDEVKTSALEDALKYGNAGIDLIIEALYDPSEEIHARAICLLRKAGTKGKQALLDYDPWLVLTTFQDWEDYYYDRIKDPIGQAYCLYNENYVNSKNKLSRFLQDPKAKDIEAIKFQVYYKDPNCKIAFKDFADTLVNACELLTNLKALLIGDCCDLINIKYRESNIKVCSIHPLLKSYPYLELLHIRGRMLEEDILKPELKILEVRNPQNNSIIPIKPLKHENLKTLIVDADGISDSNITKICNLNLPSLEYFELWLSRSDLSNINIDSLAPMLSGESFPNLVYLAVRQCGNMSEVAQAIVNSPIMENLKVLELTDGNIGNGNALLKSPIINRLHTLNISRNRLPKNIIEQFSKLKCRVIADSQFSDRYYSVWE</sequence>
<organism evidence="1 2">
    <name type="scientific">Nostoc commune NIES-4072</name>
    <dbReference type="NCBI Taxonomy" id="2005467"/>
    <lineage>
        <taxon>Bacteria</taxon>
        <taxon>Bacillati</taxon>
        <taxon>Cyanobacteriota</taxon>
        <taxon>Cyanophyceae</taxon>
        <taxon>Nostocales</taxon>
        <taxon>Nostocaceae</taxon>
        <taxon>Nostoc</taxon>
    </lineage>
</organism>
<dbReference type="Gene3D" id="3.80.10.10">
    <property type="entry name" value="Ribonuclease Inhibitor"/>
    <property type="match status" value="1"/>
</dbReference>
<evidence type="ECO:0000313" key="2">
    <source>
        <dbReference type="Proteomes" id="UP000245124"/>
    </source>
</evidence>
<reference evidence="1 2" key="1">
    <citation type="submission" date="2017-06" db="EMBL/GenBank/DDBJ databases">
        <title>Genome sequencing of cyanobaciteial culture collection at National Institute for Environmental Studies (NIES).</title>
        <authorList>
            <person name="Hirose Y."/>
            <person name="Shimura Y."/>
            <person name="Fujisawa T."/>
            <person name="Nakamura Y."/>
            <person name="Kawachi M."/>
        </authorList>
    </citation>
    <scope>NUCLEOTIDE SEQUENCE [LARGE SCALE GENOMIC DNA]</scope>
    <source>
        <strain evidence="1 2">NIES-4072</strain>
    </source>
</reference>
<dbReference type="RefSeq" id="WP_109012986.1">
    <property type="nucleotide sequence ID" value="NZ_BDUD01000002.1"/>
</dbReference>
<comment type="caution">
    <text evidence="1">The sequence shown here is derived from an EMBL/GenBank/DDBJ whole genome shotgun (WGS) entry which is preliminary data.</text>
</comment>
<evidence type="ECO:0000313" key="1">
    <source>
        <dbReference type="EMBL" id="GBG23005.1"/>
    </source>
</evidence>
<dbReference type="OrthoDB" id="571184at2"/>
<gene>
    <name evidence="1" type="ORF">NIES4072_67170</name>
</gene>
<dbReference type="InterPro" id="IPR032675">
    <property type="entry name" value="LRR_dom_sf"/>
</dbReference>
<dbReference type="AlphaFoldDB" id="A0A2R5FXK8"/>
<accession>A0A2R5FXK8</accession>
<keyword evidence="2" id="KW-1185">Reference proteome</keyword>
<proteinExistence type="predicted"/>
<dbReference type="Proteomes" id="UP000245124">
    <property type="component" value="Unassembled WGS sequence"/>
</dbReference>
<name>A0A2R5FXK8_NOSCO</name>